<dbReference type="InterPro" id="IPR007709">
    <property type="entry name" value="N-FG_amidohydro"/>
</dbReference>
<dbReference type="Proteomes" id="UP000223606">
    <property type="component" value="Chromosome 1"/>
</dbReference>
<dbReference type="Pfam" id="PF05013">
    <property type="entry name" value="FGase"/>
    <property type="match status" value="1"/>
</dbReference>
<dbReference type="OrthoDB" id="9815326at2"/>
<dbReference type="SUPFAM" id="SSF53187">
    <property type="entry name" value="Zn-dependent exopeptidases"/>
    <property type="match status" value="1"/>
</dbReference>
<evidence type="ECO:0000313" key="1">
    <source>
        <dbReference type="EMBL" id="SON57226.1"/>
    </source>
</evidence>
<sequence>MERSMSVPAFEPVEVIEGDLSRGLLLLCDHASNRLPPDYGDLGLPAAEFARHIAYDIGAAALTRALARGLGAPALMTTYSRLLIDPNRGEDDPTLLMRLSDGAVIPGNRYADAAERERRLQRFHRPYHLRIDAMLDEMLALGTVPVIIAIHSFTPFWKTFARPWHAGILWDRDPRLAVPLIQALESEAGLVVGDNEPYLGALKNDTMYRHGTMRGLAHALVEVRQDLIGDAEGVAVWTERFLRLLPPLLGAKDLRDVRLHGSKTDSQPTALSQE</sequence>
<dbReference type="Gene3D" id="3.40.630.40">
    <property type="entry name" value="Zn-dependent exopeptidases"/>
    <property type="match status" value="1"/>
</dbReference>
<dbReference type="InterPro" id="IPR011227">
    <property type="entry name" value="UCP029730"/>
</dbReference>
<accession>A0A2C9DAD4</accession>
<reference evidence="2" key="1">
    <citation type="submission" date="2017-09" db="EMBL/GenBank/DDBJ databases">
        <title>Genome sequence of Nannocystis excedens DSM 71.</title>
        <authorList>
            <person name="Blom J."/>
        </authorList>
    </citation>
    <scope>NUCLEOTIDE SEQUENCE [LARGE SCALE GENOMIC DNA]</scope>
    <source>
        <strain evidence="2">type strain: E19</strain>
    </source>
</reference>
<protein>
    <submittedName>
        <fullName evidence="1">N-formylglutamate deformylase</fullName>
    </submittedName>
</protein>
<dbReference type="KEGG" id="hdi:HDIA_3685"/>
<name>A0A2C9DAD4_9HYPH</name>
<proteinExistence type="predicted"/>
<evidence type="ECO:0000313" key="2">
    <source>
        <dbReference type="Proteomes" id="UP000223606"/>
    </source>
</evidence>
<dbReference type="AlphaFoldDB" id="A0A2C9DAD4"/>
<keyword evidence="2" id="KW-1185">Reference proteome</keyword>
<gene>
    <name evidence="1" type="ORF">HDIA_3685</name>
</gene>
<organism evidence="1 2">
    <name type="scientific">Hartmannibacter diazotrophicus</name>
    <dbReference type="NCBI Taxonomy" id="1482074"/>
    <lineage>
        <taxon>Bacteria</taxon>
        <taxon>Pseudomonadati</taxon>
        <taxon>Pseudomonadota</taxon>
        <taxon>Alphaproteobacteria</taxon>
        <taxon>Hyphomicrobiales</taxon>
        <taxon>Pleomorphomonadaceae</taxon>
        <taxon>Hartmannibacter</taxon>
    </lineage>
</organism>
<dbReference type="EMBL" id="LT960614">
    <property type="protein sequence ID" value="SON57226.1"/>
    <property type="molecule type" value="Genomic_DNA"/>
</dbReference>
<dbReference type="PIRSF" id="PIRSF029730">
    <property type="entry name" value="UCP029730"/>
    <property type="match status" value="1"/>
</dbReference>